<evidence type="ECO:0000259" key="1">
    <source>
        <dbReference type="Pfam" id="PF21831"/>
    </source>
</evidence>
<organism evidence="2 3">
    <name type="scientific">Mumia zhuanghuii</name>
    <dbReference type="NCBI Taxonomy" id="2585211"/>
    <lineage>
        <taxon>Bacteria</taxon>
        <taxon>Bacillati</taxon>
        <taxon>Actinomycetota</taxon>
        <taxon>Actinomycetes</taxon>
        <taxon>Propionibacteriales</taxon>
        <taxon>Nocardioidaceae</taxon>
        <taxon>Mumia</taxon>
    </lineage>
</organism>
<dbReference type="EMBL" id="VDFQ02000002">
    <property type="protein sequence ID" value="KAA1423290.1"/>
    <property type="molecule type" value="Genomic_DNA"/>
</dbReference>
<comment type="caution">
    <text evidence="2">The sequence shown here is derived from an EMBL/GenBank/DDBJ whole genome shotgun (WGS) entry which is preliminary data.</text>
</comment>
<dbReference type="OrthoDB" id="5515732at2"/>
<dbReference type="Pfam" id="PF21831">
    <property type="entry name" value="DUF6891"/>
    <property type="match status" value="1"/>
</dbReference>
<dbReference type="AlphaFoldDB" id="A0A5Q6RYX3"/>
<reference evidence="2 3" key="1">
    <citation type="submission" date="2019-09" db="EMBL/GenBank/DDBJ databases">
        <title>Mumia zhuanghuii sp. nov. isolated from the intestinal contents of plateau pika (Ochotona curzoniae) in the Qinghai-Tibet plateau of China.</title>
        <authorList>
            <person name="Tian Z."/>
        </authorList>
    </citation>
    <scope>NUCLEOTIDE SEQUENCE [LARGE SCALE GENOMIC DNA]</scope>
    <source>
        <strain evidence="3">350</strain>
    </source>
</reference>
<feature type="domain" description="DUF6891" evidence="1">
    <location>
        <begin position="12"/>
        <end position="187"/>
    </location>
</feature>
<dbReference type="Proteomes" id="UP000307768">
    <property type="component" value="Unassembled WGS sequence"/>
</dbReference>
<proteinExistence type="predicted"/>
<accession>A0A5Q6RYX3</accession>
<evidence type="ECO:0000313" key="3">
    <source>
        <dbReference type="Proteomes" id="UP000307768"/>
    </source>
</evidence>
<protein>
    <recommendedName>
        <fullName evidence="1">DUF6891 domain-containing protein</fullName>
    </recommendedName>
</protein>
<dbReference type="RefSeq" id="WP_149768809.1">
    <property type="nucleotide sequence ID" value="NZ_VDFQ02000002.1"/>
</dbReference>
<name>A0A5Q6RYX3_9ACTN</name>
<dbReference type="InterPro" id="IPR054186">
    <property type="entry name" value="DUF6891"/>
</dbReference>
<gene>
    <name evidence="2" type="ORF">FE697_006615</name>
</gene>
<evidence type="ECO:0000313" key="2">
    <source>
        <dbReference type="EMBL" id="KAA1423290.1"/>
    </source>
</evidence>
<sequence length="195" mass="20915">MPFFSAPKLTDEDALRGYARVLVRAGLTDDDACVAEVAVAAREDAGLSDAEGEARRLVARERDSLVADQASWPSRTDYDALQDAFAALGAAGYTVLQGVDDHWGATAVLRASEPGSLRGVVWFTPADVWHAVDHGMLEINVWHADSANVADGDPLCTEVLAALDAQGLAAHFDEGRIEVRAFWHRRRTDTEAGGA</sequence>